<feature type="compositionally biased region" description="Pro residues" evidence="1">
    <location>
        <begin position="1"/>
        <end position="18"/>
    </location>
</feature>
<proteinExistence type="predicted"/>
<dbReference type="Gene3D" id="3.30.750.140">
    <property type="match status" value="1"/>
</dbReference>
<evidence type="ECO:0000256" key="1">
    <source>
        <dbReference type="SAM" id="MobiDB-lite"/>
    </source>
</evidence>
<sequence length="190" mass="20342">MPTPIQSAPKPPPAPQRPAPMERPSAAPATPAVSGEKRPALAVIGRGDAQTSRSTSNKPFADAPISPDGLFFSQLLVPAVSEERDQQGFAGGALVFPVKTEAVPTQLIDEVAQRLPEQPEGPLNFTLLMPNLGTVRVNAEKTDNRWSIQLGFARRDVLKRLQGHVGACRDALSQAMGLDVDLDLHEELEA</sequence>
<dbReference type="RefSeq" id="WP_073163607.1">
    <property type="nucleotide sequence ID" value="NZ_FRDA01000003.1"/>
</dbReference>
<dbReference type="CDD" id="cd17468">
    <property type="entry name" value="T3SS_HrpP_C"/>
    <property type="match status" value="1"/>
</dbReference>
<dbReference type="InterPro" id="IPR038610">
    <property type="entry name" value="FliK-like_C_sf"/>
</dbReference>
<feature type="region of interest" description="Disordered" evidence="1">
    <location>
        <begin position="1"/>
        <end position="63"/>
    </location>
</feature>
<evidence type="ECO:0000313" key="3">
    <source>
        <dbReference type="Proteomes" id="UP000183983"/>
    </source>
</evidence>
<name>A0A1M7LN58_9PSED</name>
<evidence type="ECO:0000313" key="2">
    <source>
        <dbReference type="EMBL" id="SHM79508.1"/>
    </source>
</evidence>
<dbReference type="InterPro" id="IPR049757">
    <property type="entry name" value="T3SS_HrpP-like_C"/>
</dbReference>
<gene>
    <name evidence="2" type="ORF">SAMN05216593_103188</name>
</gene>
<feature type="compositionally biased region" description="Polar residues" evidence="1">
    <location>
        <begin position="49"/>
        <end position="58"/>
    </location>
</feature>
<organism evidence="2 3">
    <name type="scientific">Pseudomonas asturiensis</name>
    <dbReference type="NCBI Taxonomy" id="1190415"/>
    <lineage>
        <taxon>Bacteria</taxon>
        <taxon>Pseudomonadati</taxon>
        <taxon>Pseudomonadota</taxon>
        <taxon>Gammaproteobacteria</taxon>
        <taxon>Pseudomonadales</taxon>
        <taxon>Pseudomonadaceae</taxon>
        <taxon>Pseudomonas</taxon>
    </lineage>
</organism>
<protein>
    <submittedName>
        <fullName evidence="2">Hook-length control protein FliK</fullName>
    </submittedName>
</protein>
<dbReference type="EMBL" id="FRDA01000003">
    <property type="protein sequence ID" value="SHM79508.1"/>
    <property type="molecule type" value="Genomic_DNA"/>
</dbReference>
<dbReference type="AlphaFoldDB" id="A0A1M7LN58"/>
<reference evidence="2 3" key="1">
    <citation type="submission" date="2016-11" db="EMBL/GenBank/DDBJ databases">
        <authorList>
            <person name="Jaros S."/>
            <person name="Januszkiewicz K."/>
            <person name="Wedrychowicz H."/>
        </authorList>
    </citation>
    <scope>NUCLEOTIDE SEQUENCE [LARGE SCALE GENOMIC DNA]</scope>
    <source>
        <strain evidence="2 3">LMG 26898</strain>
    </source>
</reference>
<accession>A0A1M7LN58</accession>
<dbReference type="OrthoDB" id="6870451at2"/>
<dbReference type="Proteomes" id="UP000183983">
    <property type="component" value="Unassembled WGS sequence"/>
</dbReference>
<dbReference type="STRING" id="1190415.SAMN05216593_103188"/>